<dbReference type="PANTHER" id="PTHR32444">
    <property type="entry name" value="BULB-TYPE LECTIN DOMAIN-CONTAINING PROTEIN"/>
    <property type="match status" value="1"/>
</dbReference>
<keyword evidence="1" id="KW-0732">Signal</keyword>
<protein>
    <recommendedName>
        <fullName evidence="2">Bulb-type lectin domain-containing protein</fullName>
    </recommendedName>
</protein>
<name>A0AAP0HE69_9MAGN</name>
<keyword evidence="4" id="KW-1185">Reference proteome</keyword>
<dbReference type="AlphaFoldDB" id="A0AAP0HE69"/>
<dbReference type="InterPro" id="IPR001480">
    <property type="entry name" value="Bulb-type_lectin_dom"/>
</dbReference>
<feature type="chain" id="PRO_5042842741" description="Bulb-type lectin domain-containing protein" evidence="1">
    <location>
        <begin position="22"/>
        <end position="186"/>
    </location>
</feature>
<dbReference type="InterPro" id="IPR036426">
    <property type="entry name" value="Bulb-type_lectin_dom_sf"/>
</dbReference>
<evidence type="ECO:0000313" key="4">
    <source>
        <dbReference type="Proteomes" id="UP001417504"/>
    </source>
</evidence>
<evidence type="ECO:0000313" key="3">
    <source>
        <dbReference type="EMBL" id="KAK9085003.1"/>
    </source>
</evidence>
<reference evidence="3 4" key="1">
    <citation type="submission" date="2024-01" db="EMBL/GenBank/DDBJ databases">
        <title>Genome assemblies of Stephania.</title>
        <authorList>
            <person name="Yang L."/>
        </authorList>
    </citation>
    <scope>NUCLEOTIDE SEQUENCE [LARGE SCALE GENOMIC DNA]</scope>
    <source>
        <strain evidence="3">QJT</strain>
        <tissue evidence="3">Leaf</tissue>
    </source>
</reference>
<organism evidence="3 4">
    <name type="scientific">Stephania japonica</name>
    <dbReference type="NCBI Taxonomy" id="461633"/>
    <lineage>
        <taxon>Eukaryota</taxon>
        <taxon>Viridiplantae</taxon>
        <taxon>Streptophyta</taxon>
        <taxon>Embryophyta</taxon>
        <taxon>Tracheophyta</taxon>
        <taxon>Spermatophyta</taxon>
        <taxon>Magnoliopsida</taxon>
        <taxon>Ranunculales</taxon>
        <taxon>Menispermaceae</taxon>
        <taxon>Menispermoideae</taxon>
        <taxon>Cissampelideae</taxon>
        <taxon>Stephania</taxon>
    </lineage>
</organism>
<sequence length="186" mass="20669">MVSLIPLLVFHIFFINQLCYAADTNSHNKILRDGDIVISNGGIYALGFFSPSKSKLRYVGIWYNKIQEQTVVWVANRNNPVNDSSSGVAKVDERGNIGIFNGNASTPVWTTNISIPNNDKNSSLSYKILDSGNLVLCDGESKGAFLWQSFDLPTDTRLPEMKIGLNLKSATNWSLTSWKSRDYPST</sequence>
<dbReference type="SUPFAM" id="SSF51110">
    <property type="entry name" value="alpha-D-mannose-specific plant lectins"/>
    <property type="match status" value="1"/>
</dbReference>
<dbReference type="Gene3D" id="2.90.10.10">
    <property type="entry name" value="Bulb-type lectin domain"/>
    <property type="match status" value="1"/>
</dbReference>
<gene>
    <name evidence="3" type="ORF">Sjap_025414</name>
</gene>
<comment type="caution">
    <text evidence="3">The sequence shown here is derived from an EMBL/GenBank/DDBJ whole genome shotgun (WGS) entry which is preliminary data.</text>
</comment>
<dbReference type="Pfam" id="PF01453">
    <property type="entry name" value="B_lectin"/>
    <property type="match status" value="1"/>
</dbReference>
<dbReference type="SMART" id="SM00108">
    <property type="entry name" value="B_lectin"/>
    <property type="match status" value="1"/>
</dbReference>
<dbReference type="CDD" id="cd00028">
    <property type="entry name" value="B_lectin"/>
    <property type="match status" value="1"/>
</dbReference>
<dbReference type="PANTHER" id="PTHR32444:SF235">
    <property type="entry name" value="OS01G0783900 PROTEIN"/>
    <property type="match status" value="1"/>
</dbReference>
<evidence type="ECO:0000259" key="2">
    <source>
        <dbReference type="PROSITE" id="PS50927"/>
    </source>
</evidence>
<proteinExistence type="predicted"/>
<dbReference type="FunFam" id="2.90.10.10:FF:000005">
    <property type="entry name" value="G-type lectin S-receptor-like serine/threonine-protein kinase"/>
    <property type="match status" value="1"/>
</dbReference>
<feature type="domain" description="Bulb-type lectin" evidence="2">
    <location>
        <begin position="22"/>
        <end position="149"/>
    </location>
</feature>
<evidence type="ECO:0000256" key="1">
    <source>
        <dbReference type="SAM" id="SignalP"/>
    </source>
</evidence>
<dbReference type="EMBL" id="JBBNAE010000011">
    <property type="protein sequence ID" value="KAK9085003.1"/>
    <property type="molecule type" value="Genomic_DNA"/>
</dbReference>
<accession>A0AAP0HE69</accession>
<dbReference type="Proteomes" id="UP001417504">
    <property type="component" value="Unassembled WGS sequence"/>
</dbReference>
<feature type="signal peptide" evidence="1">
    <location>
        <begin position="1"/>
        <end position="21"/>
    </location>
</feature>
<dbReference type="PROSITE" id="PS50927">
    <property type="entry name" value="BULB_LECTIN"/>
    <property type="match status" value="1"/>
</dbReference>